<protein>
    <submittedName>
        <fullName evidence="2">Methyltransferase</fullName>
    </submittedName>
</protein>
<dbReference type="GO" id="GO:0032259">
    <property type="term" value="P:methylation"/>
    <property type="evidence" value="ECO:0007669"/>
    <property type="project" value="UniProtKB-KW"/>
</dbReference>
<proteinExistence type="predicted"/>
<dbReference type="InterPro" id="IPR025714">
    <property type="entry name" value="Methyltranfer_dom"/>
</dbReference>
<dbReference type="PANTHER" id="PTHR13369">
    <property type="match status" value="1"/>
</dbReference>
<dbReference type="AlphaFoldDB" id="A0A972FG77"/>
<reference evidence="2" key="1">
    <citation type="submission" date="2019-12" db="EMBL/GenBank/DDBJ databases">
        <title>Comparative genomics gives insights into the taxonomy of the Azoarcus-Aromatoleum group and reveals separate origins of nif in the plant-associated Azoarcus and non-plant-associated Aromatoleum sub-groups.</title>
        <authorList>
            <person name="Lafos M."/>
            <person name="Maluk M."/>
            <person name="Batista M."/>
            <person name="Junghare M."/>
            <person name="Carmona M."/>
            <person name="Faoro H."/>
            <person name="Cruz L.M."/>
            <person name="Battistoni F."/>
            <person name="De Souza E."/>
            <person name="Pedrosa F."/>
            <person name="Chen W.-M."/>
            <person name="Poole P.S."/>
            <person name="Dixon R.A."/>
            <person name="James E.K."/>
        </authorList>
    </citation>
    <scope>NUCLEOTIDE SEQUENCE</scope>
    <source>
        <strain evidence="2">NSC3</strain>
    </source>
</reference>
<dbReference type="SUPFAM" id="SSF53335">
    <property type="entry name" value="S-adenosyl-L-methionine-dependent methyltransferases"/>
    <property type="match status" value="1"/>
</dbReference>
<evidence type="ECO:0000313" key="3">
    <source>
        <dbReference type="Proteomes" id="UP000599523"/>
    </source>
</evidence>
<keyword evidence="2" id="KW-0489">Methyltransferase</keyword>
<dbReference type="PANTHER" id="PTHR13369:SF0">
    <property type="entry name" value="GLUTATHIONE S-TRANSFERASE C-TERMINAL DOMAIN-CONTAINING PROTEIN"/>
    <property type="match status" value="1"/>
</dbReference>
<accession>A0A972FG77</accession>
<dbReference type="EMBL" id="WTVM01000096">
    <property type="protein sequence ID" value="NMG04125.1"/>
    <property type="molecule type" value="Genomic_DNA"/>
</dbReference>
<keyword evidence="2" id="KW-0808">Transferase</keyword>
<feature type="domain" description="Methyltransferase" evidence="1">
    <location>
        <begin position="109"/>
        <end position="223"/>
    </location>
</feature>
<sequence>MNHRSRFCELQTLLETLGDVWRPAPFHVRKPEWCDQRPGLAAAVRALSDSELEGFRYDPSGAAAWLTSHLPELTALNALCELPALPTRTLPPADARLDWTVPGRKREQIEAFVAHSPKHDKPLLEWCSGKGHLGRHASLHDQVPVTSLELDPVLCEQAEMLAARAGIRQVVVCEDALSATAQSRVHDHTVLALHACGELHRSLVRNAPRGGAHAYRIAPCCYHRGAGDFYQPLNPLASLSLDNRALRLAVTELVTAPGRDRRRLARDQAWKLGFIALRNALEGEIERSFKPVPPDWLRGDFQDFCTRLACREGLSLPPSVNWHQWENEGLRRRDEMARLELVRHAFRRPLEVWLALDIAVALEQAGYSVRMGTFCERALTPRNLMVLADPAV</sequence>
<keyword evidence="3" id="KW-1185">Reference proteome</keyword>
<dbReference type="Proteomes" id="UP000599523">
    <property type="component" value="Unassembled WGS sequence"/>
</dbReference>
<organism evidence="2 3">
    <name type="scientific">Azoarcus taiwanensis</name>
    <dbReference type="NCBI Taxonomy" id="666964"/>
    <lineage>
        <taxon>Bacteria</taxon>
        <taxon>Pseudomonadati</taxon>
        <taxon>Pseudomonadota</taxon>
        <taxon>Betaproteobacteria</taxon>
        <taxon>Rhodocyclales</taxon>
        <taxon>Zoogloeaceae</taxon>
        <taxon>Azoarcus</taxon>
    </lineage>
</organism>
<gene>
    <name evidence="2" type="ORF">GPA21_14295</name>
</gene>
<dbReference type="RefSeq" id="WP_168988811.1">
    <property type="nucleotide sequence ID" value="NZ_CAWPHM010000326.1"/>
</dbReference>
<comment type="caution">
    <text evidence="2">The sequence shown here is derived from an EMBL/GenBank/DDBJ whole genome shotgun (WGS) entry which is preliminary data.</text>
</comment>
<evidence type="ECO:0000313" key="2">
    <source>
        <dbReference type="EMBL" id="NMG04125.1"/>
    </source>
</evidence>
<dbReference type="Gene3D" id="3.40.50.150">
    <property type="entry name" value="Vaccinia Virus protein VP39"/>
    <property type="match status" value="1"/>
</dbReference>
<dbReference type="Pfam" id="PF13679">
    <property type="entry name" value="Methyltransf_32"/>
    <property type="match status" value="1"/>
</dbReference>
<name>A0A972FG77_9RHOO</name>
<dbReference type="InterPro" id="IPR029063">
    <property type="entry name" value="SAM-dependent_MTases_sf"/>
</dbReference>
<evidence type="ECO:0000259" key="1">
    <source>
        <dbReference type="Pfam" id="PF13679"/>
    </source>
</evidence>
<dbReference type="GO" id="GO:0008168">
    <property type="term" value="F:methyltransferase activity"/>
    <property type="evidence" value="ECO:0007669"/>
    <property type="project" value="UniProtKB-KW"/>
</dbReference>